<sequence>MKKNISILIVMIIISISGFNSMKVSQKYDYSTNQLGGYLIYKGITGESDAFSDIGGLVAAGGGGALVNSAGLATGAAWALGSNPVGWAIAGVTLGF</sequence>
<reference evidence="1 2" key="1">
    <citation type="submission" date="2019-03" db="EMBL/GenBank/DDBJ databases">
        <title>Complete genome assembly of MDR B. fragilis.</title>
        <authorList>
            <person name="Sydenham T.V."/>
            <person name="Hasman H."/>
            <person name="Justesen U.S."/>
        </authorList>
    </citation>
    <scope>NUCLEOTIDE SEQUENCE [LARGE SCALE GENOMIC DNA]</scope>
    <source>
        <strain evidence="1 2">DCMOUH0067B</strain>
    </source>
</reference>
<gene>
    <name evidence="1" type="ORF">IA74_006635</name>
</gene>
<proteinExistence type="predicted"/>
<dbReference type="AlphaFoldDB" id="A0AAP8ZVC9"/>
<protein>
    <submittedName>
        <fullName evidence="1">Uncharacterized protein</fullName>
    </submittedName>
</protein>
<dbReference type="RefSeq" id="WP_032532094.1">
    <property type="nucleotide sequence ID" value="NZ_CP036553.1"/>
</dbReference>
<name>A0AAP8ZVC9_BACFG</name>
<evidence type="ECO:0000313" key="2">
    <source>
        <dbReference type="Proteomes" id="UP000028294"/>
    </source>
</evidence>
<accession>A0AAP8ZVC9</accession>
<evidence type="ECO:0000313" key="1">
    <source>
        <dbReference type="EMBL" id="QCQ35799.1"/>
    </source>
</evidence>
<dbReference type="Proteomes" id="UP000028294">
    <property type="component" value="Chromosome"/>
</dbReference>
<dbReference type="EMBL" id="CP036553">
    <property type="protein sequence ID" value="QCQ35799.1"/>
    <property type="molecule type" value="Genomic_DNA"/>
</dbReference>
<organism evidence="1 2">
    <name type="scientific">Bacteroides fragilis</name>
    <dbReference type="NCBI Taxonomy" id="817"/>
    <lineage>
        <taxon>Bacteria</taxon>
        <taxon>Pseudomonadati</taxon>
        <taxon>Bacteroidota</taxon>
        <taxon>Bacteroidia</taxon>
        <taxon>Bacteroidales</taxon>
        <taxon>Bacteroidaceae</taxon>
        <taxon>Bacteroides</taxon>
    </lineage>
</organism>